<protein>
    <submittedName>
        <fullName evidence="2">Flagellar protein FlaG</fullName>
    </submittedName>
</protein>
<proteinExistence type="predicted"/>
<evidence type="ECO:0000313" key="3">
    <source>
        <dbReference type="Proteomes" id="UP001520878"/>
    </source>
</evidence>
<dbReference type="InterPro" id="IPR035924">
    <property type="entry name" value="FlaG-like_sf"/>
</dbReference>
<keyword evidence="2" id="KW-0966">Cell projection</keyword>
<reference evidence="2 3" key="1">
    <citation type="submission" date="2021-10" db="EMBL/GenBank/DDBJ databases">
        <title>Draft genome of Aestuariibacter halophilus JC2043.</title>
        <authorList>
            <person name="Emsley S.A."/>
            <person name="Pfannmuller K.M."/>
            <person name="Ushijima B."/>
            <person name="Saw J.H."/>
            <person name="Videau P."/>
        </authorList>
    </citation>
    <scope>NUCLEOTIDE SEQUENCE [LARGE SCALE GENOMIC DNA]</scope>
    <source>
        <strain evidence="2 3">JC2043</strain>
    </source>
</reference>
<feature type="region of interest" description="Disordered" evidence="1">
    <location>
        <begin position="14"/>
        <end position="46"/>
    </location>
</feature>
<gene>
    <name evidence="2" type="ORF">LJ739_02430</name>
</gene>
<keyword evidence="3" id="KW-1185">Reference proteome</keyword>
<dbReference type="PANTHER" id="PTHR37166:SF1">
    <property type="entry name" value="PROTEIN FLAG"/>
    <property type="match status" value="1"/>
</dbReference>
<keyword evidence="2" id="KW-0282">Flagellum</keyword>
<dbReference type="SUPFAM" id="SSF160214">
    <property type="entry name" value="FlaG-like"/>
    <property type="match status" value="1"/>
</dbReference>
<comment type="caution">
    <text evidence="2">The sequence shown here is derived from an EMBL/GenBank/DDBJ whole genome shotgun (WGS) entry which is preliminary data.</text>
</comment>
<dbReference type="Proteomes" id="UP001520878">
    <property type="component" value="Unassembled WGS sequence"/>
</dbReference>
<feature type="compositionally biased region" description="Polar residues" evidence="1">
    <location>
        <begin position="24"/>
        <end position="40"/>
    </location>
</feature>
<sequence length="139" mass="14840">MDVDFSQVGQNVALQSGVAAPVSRPSTPQEQETAAANQTRETGKVVEQAADKKEGLNGDAAQIESAVAEISEFLQAQNRQLAFSVDEGSQRSVVKVTDSESGEVIRQIPSEEVLELSKRIRDLQSDVGAAVGVLFNKQV</sequence>
<keyword evidence="2" id="KW-0969">Cilium</keyword>
<name>A0ABS8G3N8_9ALTE</name>
<dbReference type="InterPro" id="IPR005186">
    <property type="entry name" value="FlaG"/>
</dbReference>
<dbReference type="RefSeq" id="WP_229157009.1">
    <property type="nucleotide sequence ID" value="NZ_JAJEWP010000001.1"/>
</dbReference>
<dbReference type="EMBL" id="JAJEWP010000001">
    <property type="protein sequence ID" value="MCC2615098.1"/>
    <property type="molecule type" value="Genomic_DNA"/>
</dbReference>
<evidence type="ECO:0000256" key="1">
    <source>
        <dbReference type="SAM" id="MobiDB-lite"/>
    </source>
</evidence>
<evidence type="ECO:0000313" key="2">
    <source>
        <dbReference type="EMBL" id="MCC2615098.1"/>
    </source>
</evidence>
<dbReference type="Pfam" id="PF03646">
    <property type="entry name" value="FlaG"/>
    <property type="match status" value="1"/>
</dbReference>
<dbReference type="Gene3D" id="3.30.160.170">
    <property type="entry name" value="FlaG-like"/>
    <property type="match status" value="1"/>
</dbReference>
<dbReference type="PANTHER" id="PTHR37166">
    <property type="entry name" value="PROTEIN FLAG"/>
    <property type="match status" value="1"/>
</dbReference>
<organism evidence="2 3">
    <name type="scientific">Fluctibacter halophilus</name>
    <dbReference type="NCBI Taxonomy" id="226011"/>
    <lineage>
        <taxon>Bacteria</taxon>
        <taxon>Pseudomonadati</taxon>
        <taxon>Pseudomonadota</taxon>
        <taxon>Gammaproteobacteria</taxon>
        <taxon>Alteromonadales</taxon>
        <taxon>Alteromonadaceae</taxon>
        <taxon>Fluctibacter</taxon>
    </lineage>
</organism>
<accession>A0ABS8G3N8</accession>